<evidence type="ECO:0000256" key="1">
    <source>
        <dbReference type="ARBA" id="ARBA00001946"/>
    </source>
</evidence>
<dbReference type="PANTHER" id="PTHR23406:SF32">
    <property type="entry name" value="NADP-DEPENDENT MALIC ENZYME"/>
    <property type="match status" value="1"/>
</dbReference>
<dbReference type="PANTHER" id="PTHR23406">
    <property type="entry name" value="MALIC ENZYME-RELATED"/>
    <property type="match status" value="1"/>
</dbReference>
<feature type="domain" description="Malic enzyme N-terminal" evidence="4">
    <location>
        <begin position="23"/>
        <end position="150"/>
    </location>
</feature>
<dbReference type="Gene3D" id="3.40.50.10380">
    <property type="entry name" value="Malic enzyme, N-terminal domain"/>
    <property type="match status" value="1"/>
</dbReference>
<dbReference type="InterPro" id="IPR012301">
    <property type="entry name" value="Malic_N_dom"/>
</dbReference>
<evidence type="ECO:0000256" key="2">
    <source>
        <dbReference type="ARBA" id="ARBA00023002"/>
    </source>
</evidence>
<dbReference type="InterPro" id="IPR037062">
    <property type="entry name" value="Malic_N_dom_sf"/>
</dbReference>
<sequence>MLNECVNGKPKNVPSIESIARSPYLNKGVPDGLYLSIDDLPNLTQIIKNYHLYPFSESLTPQIAVITDSFRILGLDDLAGARIDPRRTLLIIIDLGTDNEKNLNDKFYLDIHKKRVSNDEDIHPTKHRILFFSAGSASIGVAKQLLEFFKIEYGMSEKEAKKLVWLVDTKGLVTCNRGDELASHKVYFTYFDNKGRQYKSLIDVIKYIKPTALIGLSFTGGEFDKTVLKKINSMVKKNLQELLSQSGEKWQALVKYVKERIWDPNHEDAFPTESLIEKSKF</sequence>
<organism evidence="5 6">
    <name type="scientific">Gigaspora margarita</name>
    <dbReference type="NCBI Taxonomy" id="4874"/>
    <lineage>
        <taxon>Eukaryota</taxon>
        <taxon>Fungi</taxon>
        <taxon>Fungi incertae sedis</taxon>
        <taxon>Mucoromycota</taxon>
        <taxon>Glomeromycotina</taxon>
        <taxon>Glomeromycetes</taxon>
        <taxon>Diversisporales</taxon>
        <taxon>Gigasporaceae</taxon>
        <taxon>Gigaspora</taxon>
    </lineage>
</organism>
<feature type="domain" description="Malic enzyme NAD-binding" evidence="3">
    <location>
        <begin position="111"/>
        <end position="280"/>
    </location>
</feature>
<protein>
    <submittedName>
        <fullName evidence="5">90_t:CDS:1</fullName>
    </submittedName>
</protein>
<dbReference type="SUPFAM" id="SSF53223">
    <property type="entry name" value="Aminoacid dehydrogenase-like, N-terminal domain"/>
    <property type="match status" value="1"/>
</dbReference>
<dbReference type="SMART" id="SM01274">
    <property type="entry name" value="malic"/>
    <property type="match status" value="1"/>
</dbReference>
<keyword evidence="6" id="KW-1185">Reference proteome</keyword>
<name>A0ABN7UQ46_GIGMA</name>
<keyword evidence="2" id="KW-0560">Oxidoreductase</keyword>
<evidence type="ECO:0000313" key="6">
    <source>
        <dbReference type="Proteomes" id="UP000789901"/>
    </source>
</evidence>
<dbReference type="InterPro" id="IPR046346">
    <property type="entry name" value="Aminoacid_DH-like_N_sf"/>
</dbReference>
<accession>A0ABN7UQ46</accession>
<proteinExistence type="predicted"/>
<dbReference type="Gene3D" id="3.40.50.720">
    <property type="entry name" value="NAD(P)-binding Rossmann-like Domain"/>
    <property type="match status" value="1"/>
</dbReference>
<reference evidence="5 6" key="1">
    <citation type="submission" date="2021-06" db="EMBL/GenBank/DDBJ databases">
        <authorList>
            <person name="Kallberg Y."/>
            <person name="Tangrot J."/>
            <person name="Rosling A."/>
        </authorList>
    </citation>
    <scope>NUCLEOTIDE SEQUENCE [LARGE SCALE GENOMIC DNA]</scope>
    <source>
        <strain evidence="5 6">120-4 pot B 10/14</strain>
    </source>
</reference>
<evidence type="ECO:0000313" key="5">
    <source>
        <dbReference type="EMBL" id="CAG8650549.1"/>
    </source>
</evidence>
<evidence type="ECO:0000259" key="3">
    <source>
        <dbReference type="SMART" id="SM00919"/>
    </source>
</evidence>
<evidence type="ECO:0000259" key="4">
    <source>
        <dbReference type="SMART" id="SM01274"/>
    </source>
</evidence>
<dbReference type="SUPFAM" id="SSF51735">
    <property type="entry name" value="NAD(P)-binding Rossmann-fold domains"/>
    <property type="match status" value="1"/>
</dbReference>
<dbReference type="SMART" id="SM00919">
    <property type="entry name" value="Malic_M"/>
    <property type="match status" value="1"/>
</dbReference>
<dbReference type="Pfam" id="PF03949">
    <property type="entry name" value="Malic_M"/>
    <property type="match status" value="1"/>
</dbReference>
<dbReference type="InterPro" id="IPR012302">
    <property type="entry name" value="Malic_NAD-bd"/>
</dbReference>
<comment type="caution">
    <text evidence="5">The sequence shown here is derived from an EMBL/GenBank/DDBJ whole genome shotgun (WGS) entry which is preliminary data.</text>
</comment>
<dbReference type="Proteomes" id="UP000789901">
    <property type="component" value="Unassembled WGS sequence"/>
</dbReference>
<dbReference type="InterPro" id="IPR036291">
    <property type="entry name" value="NAD(P)-bd_dom_sf"/>
</dbReference>
<gene>
    <name evidence="5" type="ORF">GMARGA_LOCUS9330</name>
</gene>
<dbReference type="EMBL" id="CAJVQB010004986">
    <property type="protein sequence ID" value="CAG8650549.1"/>
    <property type="molecule type" value="Genomic_DNA"/>
</dbReference>
<comment type="cofactor">
    <cofactor evidence="1">
        <name>Mg(2+)</name>
        <dbReference type="ChEBI" id="CHEBI:18420"/>
    </cofactor>
</comment>
<dbReference type="Pfam" id="PF00390">
    <property type="entry name" value="malic"/>
    <property type="match status" value="1"/>
</dbReference>